<dbReference type="InterPro" id="IPR050582">
    <property type="entry name" value="HAD-like_SerB"/>
</dbReference>
<name>A0AAW4YGS2_9BACT</name>
<dbReference type="AlphaFoldDB" id="A0AAW4YGS2"/>
<evidence type="ECO:0000256" key="3">
    <source>
        <dbReference type="ARBA" id="ARBA00012640"/>
    </source>
</evidence>
<gene>
    <name evidence="11" type="ORF">LYY06_04725</name>
</gene>
<dbReference type="GO" id="GO:0005737">
    <property type="term" value="C:cytoplasm"/>
    <property type="evidence" value="ECO:0007669"/>
    <property type="project" value="TreeGrafter"/>
</dbReference>
<keyword evidence="6" id="KW-0378">Hydrolase</keyword>
<sequence>MKFLFDLDGTVTSKETLPIISEHFGCTEQIAELTTRTVAGNVPFIESFIRRVNILGKYSVKETSDLLTQVPLYSGVAKFILDHPEDCIIVTGNLTCWCEGLFKKIGCQCYGSTAEVVGDEVVKLKTILRKEQIVDQYKALGETVVFIGDGNNDLEAMRHANISIAAGLTHSPAQSLMSICDYVIFNENALVRQLRQLCGEYSSGKSVVISCAGIGSRLGLGLTKALVQINGGSLISWQLKLFKDVEDLRLVIGFQGTEIIEEVRKYRDDVIFCYNHRYFETKTGASYFLGARHANPETLEWDGDLLVHPDDVKILLETSGEFICYGDITSEDTVCVRVNENGEVLSFSRDGGDYEWTGPACMEKKHLTYSSQNVFNMFEPYCPMRGIKVRAYDIDTYNDYIRVSEITKDWIL</sequence>
<comment type="cofactor">
    <cofactor evidence="1">
        <name>Mg(2+)</name>
        <dbReference type="ChEBI" id="CHEBI:18420"/>
    </cofactor>
</comment>
<keyword evidence="5" id="KW-0479">Metal-binding</keyword>
<dbReference type="InterPro" id="IPR029044">
    <property type="entry name" value="Nucleotide-diphossugar_trans"/>
</dbReference>
<comment type="catalytic activity">
    <reaction evidence="10">
        <text>O-phospho-D-serine + H2O = D-serine + phosphate</text>
        <dbReference type="Rhea" id="RHEA:24873"/>
        <dbReference type="ChEBI" id="CHEBI:15377"/>
        <dbReference type="ChEBI" id="CHEBI:35247"/>
        <dbReference type="ChEBI" id="CHEBI:43474"/>
        <dbReference type="ChEBI" id="CHEBI:58680"/>
        <dbReference type="EC" id="3.1.3.3"/>
    </reaction>
</comment>
<dbReference type="Gene3D" id="3.40.50.1000">
    <property type="entry name" value="HAD superfamily/HAD-like"/>
    <property type="match status" value="1"/>
</dbReference>
<protein>
    <recommendedName>
        <fullName evidence="3">phosphoserine phosphatase</fullName>
        <ecNumber evidence="3">3.1.3.3</ecNumber>
    </recommendedName>
</protein>
<dbReference type="GO" id="GO:0006564">
    <property type="term" value="P:L-serine biosynthetic process"/>
    <property type="evidence" value="ECO:0007669"/>
    <property type="project" value="UniProtKB-KW"/>
</dbReference>
<organism evidence="11 12">
    <name type="scientific">Segatella copri</name>
    <dbReference type="NCBI Taxonomy" id="165179"/>
    <lineage>
        <taxon>Bacteria</taxon>
        <taxon>Pseudomonadati</taxon>
        <taxon>Bacteroidota</taxon>
        <taxon>Bacteroidia</taxon>
        <taxon>Bacteroidales</taxon>
        <taxon>Prevotellaceae</taxon>
        <taxon>Segatella</taxon>
    </lineage>
</organism>
<reference evidence="11" key="1">
    <citation type="submission" date="2021-12" db="EMBL/GenBank/DDBJ databases">
        <authorList>
            <person name="Lv X."/>
        </authorList>
    </citation>
    <scope>NUCLEOTIDE SEQUENCE</scope>
    <source>
        <strain evidence="11">HF2106</strain>
    </source>
</reference>
<dbReference type="EC" id="3.1.3.3" evidence="3"/>
<evidence type="ECO:0000256" key="4">
    <source>
        <dbReference type="ARBA" id="ARBA00022605"/>
    </source>
</evidence>
<dbReference type="Gene3D" id="3.90.550.10">
    <property type="entry name" value="Spore Coat Polysaccharide Biosynthesis Protein SpsA, Chain A"/>
    <property type="match status" value="1"/>
</dbReference>
<evidence type="ECO:0000256" key="2">
    <source>
        <dbReference type="ARBA" id="ARBA00005135"/>
    </source>
</evidence>
<dbReference type="GO" id="GO:0000287">
    <property type="term" value="F:magnesium ion binding"/>
    <property type="evidence" value="ECO:0007669"/>
    <property type="project" value="TreeGrafter"/>
</dbReference>
<dbReference type="InterPro" id="IPR023214">
    <property type="entry name" value="HAD_sf"/>
</dbReference>
<dbReference type="GO" id="GO:0036424">
    <property type="term" value="F:L-phosphoserine phosphatase activity"/>
    <property type="evidence" value="ECO:0007669"/>
    <property type="project" value="TreeGrafter"/>
</dbReference>
<dbReference type="SUPFAM" id="SSF53448">
    <property type="entry name" value="Nucleotide-diphospho-sugar transferases"/>
    <property type="match status" value="1"/>
</dbReference>
<evidence type="ECO:0000256" key="6">
    <source>
        <dbReference type="ARBA" id="ARBA00022801"/>
    </source>
</evidence>
<dbReference type="NCBIfam" id="TIGR01488">
    <property type="entry name" value="HAD-SF-IB"/>
    <property type="match status" value="1"/>
</dbReference>
<dbReference type="SUPFAM" id="SSF56784">
    <property type="entry name" value="HAD-like"/>
    <property type="match status" value="1"/>
</dbReference>
<dbReference type="Proteomes" id="UP001200307">
    <property type="component" value="Unassembled WGS sequence"/>
</dbReference>
<accession>A0AAW4YGS2</accession>
<evidence type="ECO:0000313" key="11">
    <source>
        <dbReference type="EMBL" id="MCE4121571.1"/>
    </source>
</evidence>
<evidence type="ECO:0000256" key="9">
    <source>
        <dbReference type="ARBA" id="ARBA00048138"/>
    </source>
</evidence>
<evidence type="ECO:0000256" key="7">
    <source>
        <dbReference type="ARBA" id="ARBA00022842"/>
    </source>
</evidence>
<comment type="pathway">
    <text evidence="2">Amino-acid biosynthesis; L-serine biosynthesis; L-serine from 3-phospho-D-glycerate: step 3/3.</text>
</comment>
<dbReference type="Pfam" id="PF00702">
    <property type="entry name" value="Hydrolase"/>
    <property type="match status" value="1"/>
</dbReference>
<comment type="caution">
    <text evidence="11">The sequence shown here is derived from an EMBL/GenBank/DDBJ whole genome shotgun (WGS) entry which is preliminary data.</text>
</comment>
<dbReference type="RefSeq" id="WP_233338825.1">
    <property type="nucleotide sequence ID" value="NZ_JAJTVO010000006.1"/>
</dbReference>
<dbReference type="EMBL" id="JAJTVO010000006">
    <property type="protein sequence ID" value="MCE4121571.1"/>
    <property type="molecule type" value="Genomic_DNA"/>
</dbReference>
<keyword evidence="7" id="KW-0460">Magnesium</keyword>
<comment type="catalytic activity">
    <reaction evidence="9">
        <text>O-phospho-L-serine + H2O = L-serine + phosphate</text>
        <dbReference type="Rhea" id="RHEA:21208"/>
        <dbReference type="ChEBI" id="CHEBI:15377"/>
        <dbReference type="ChEBI" id="CHEBI:33384"/>
        <dbReference type="ChEBI" id="CHEBI:43474"/>
        <dbReference type="ChEBI" id="CHEBI:57524"/>
        <dbReference type="EC" id="3.1.3.3"/>
    </reaction>
</comment>
<evidence type="ECO:0000256" key="5">
    <source>
        <dbReference type="ARBA" id="ARBA00022723"/>
    </source>
</evidence>
<evidence type="ECO:0000256" key="1">
    <source>
        <dbReference type="ARBA" id="ARBA00001946"/>
    </source>
</evidence>
<evidence type="ECO:0000313" key="12">
    <source>
        <dbReference type="Proteomes" id="UP001200307"/>
    </source>
</evidence>
<proteinExistence type="predicted"/>
<keyword evidence="8" id="KW-0718">Serine biosynthesis</keyword>
<dbReference type="PANTHER" id="PTHR43344">
    <property type="entry name" value="PHOSPHOSERINE PHOSPHATASE"/>
    <property type="match status" value="1"/>
</dbReference>
<dbReference type="PANTHER" id="PTHR43344:SF2">
    <property type="entry name" value="PHOSPHOSERINE PHOSPHATASE"/>
    <property type="match status" value="1"/>
</dbReference>
<evidence type="ECO:0000256" key="8">
    <source>
        <dbReference type="ARBA" id="ARBA00023299"/>
    </source>
</evidence>
<keyword evidence="4" id="KW-0028">Amino-acid biosynthesis</keyword>
<dbReference type="InterPro" id="IPR036412">
    <property type="entry name" value="HAD-like_sf"/>
</dbReference>
<evidence type="ECO:0000256" key="10">
    <source>
        <dbReference type="ARBA" id="ARBA00048523"/>
    </source>
</evidence>